<name>A0ABW8NFX1_9GAMM</name>
<dbReference type="SFLD" id="SFLDS00003">
    <property type="entry name" value="Haloacid_Dehalogenase"/>
    <property type="match status" value="1"/>
</dbReference>
<comment type="subunit">
    <text evidence="4 12">Homotetramer.</text>
</comment>
<evidence type="ECO:0000256" key="12">
    <source>
        <dbReference type="PIRNR" id="PIRNR006118"/>
    </source>
</evidence>
<dbReference type="InterPro" id="IPR050793">
    <property type="entry name" value="CMP-NeuNAc_synthase"/>
</dbReference>
<dbReference type="PANTHER" id="PTHR21485">
    <property type="entry name" value="HAD SUPERFAMILY MEMBERS CMAS AND KDSC"/>
    <property type="match status" value="1"/>
</dbReference>
<keyword evidence="10 12" id="KW-0448">Lipopolysaccharide biosynthesis</keyword>
<dbReference type="Gene3D" id="3.40.50.1000">
    <property type="entry name" value="HAD superfamily/HAD-like"/>
    <property type="match status" value="1"/>
</dbReference>
<dbReference type="SUPFAM" id="SSF56784">
    <property type="entry name" value="HAD-like"/>
    <property type="match status" value="1"/>
</dbReference>
<dbReference type="Pfam" id="PF08282">
    <property type="entry name" value="Hydrolase_3"/>
    <property type="match status" value="1"/>
</dbReference>
<evidence type="ECO:0000256" key="2">
    <source>
        <dbReference type="ARBA" id="ARBA00001946"/>
    </source>
</evidence>
<dbReference type="EMBL" id="JBBKTX010000005">
    <property type="protein sequence ID" value="MFK4751858.1"/>
    <property type="molecule type" value="Genomic_DNA"/>
</dbReference>
<evidence type="ECO:0000256" key="11">
    <source>
        <dbReference type="ARBA" id="ARBA00031051"/>
    </source>
</evidence>
<dbReference type="InterPro" id="IPR010023">
    <property type="entry name" value="KdsC_fam"/>
</dbReference>
<evidence type="ECO:0000256" key="5">
    <source>
        <dbReference type="ARBA" id="ARBA00013066"/>
    </source>
</evidence>
<evidence type="ECO:0000256" key="7">
    <source>
        <dbReference type="ARBA" id="ARBA00022723"/>
    </source>
</evidence>
<comment type="catalytic activity">
    <reaction evidence="1 12">
        <text>3-deoxy-alpha-D-manno-2-octulosonate-8-phosphate + H2O = 3-deoxy-alpha-D-manno-oct-2-ulosonate + phosphate</text>
        <dbReference type="Rhea" id="RHEA:11500"/>
        <dbReference type="ChEBI" id="CHEBI:15377"/>
        <dbReference type="ChEBI" id="CHEBI:43474"/>
        <dbReference type="ChEBI" id="CHEBI:85985"/>
        <dbReference type="ChEBI" id="CHEBI:85986"/>
        <dbReference type="EC" id="3.1.3.45"/>
    </reaction>
</comment>
<dbReference type="SFLD" id="SFLDG01136">
    <property type="entry name" value="C1.6:_Phosphoserine_Phosphatas"/>
    <property type="match status" value="1"/>
</dbReference>
<dbReference type="SFLD" id="SFLDG01138">
    <property type="entry name" value="C1.6.2:_Deoxy-d-mannose-octulo"/>
    <property type="match status" value="1"/>
</dbReference>
<comment type="function">
    <text evidence="12">Catalyzes the hydrolysis of 3-deoxy-D-manno-octulosonate 8-phosphate (KDO 8-P) to 3-deoxy-D-manno-octulosonate (KDO) and inorganic phosphate.</text>
</comment>
<dbReference type="CDD" id="cd01630">
    <property type="entry name" value="HAD_KDO-like"/>
    <property type="match status" value="1"/>
</dbReference>
<dbReference type="PANTHER" id="PTHR21485:SF6">
    <property type="entry name" value="N-ACYLNEURAMINATE CYTIDYLYLTRANSFERASE-RELATED"/>
    <property type="match status" value="1"/>
</dbReference>
<evidence type="ECO:0000256" key="4">
    <source>
        <dbReference type="ARBA" id="ARBA00011881"/>
    </source>
</evidence>
<evidence type="ECO:0000313" key="13">
    <source>
        <dbReference type="EMBL" id="MFK4751858.1"/>
    </source>
</evidence>
<keyword evidence="7 12" id="KW-0479">Metal-binding</keyword>
<evidence type="ECO:0000256" key="6">
    <source>
        <dbReference type="ARBA" id="ARBA00020092"/>
    </source>
</evidence>
<organism evidence="13 14">
    <name type="scientific">Oceanobacter antarcticus</name>
    <dbReference type="NCBI Taxonomy" id="3133425"/>
    <lineage>
        <taxon>Bacteria</taxon>
        <taxon>Pseudomonadati</taxon>
        <taxon>Pseudomonadota</taxon>
        <taxon>Gammaproteobacteria</taxon>
        <taxon>Oceanospirillales</taxon>
        <taxon>Oceanospirillaceae</taxon>
        <taxon>Oceanobacter</taxon>
    </lineage>
</organism>
<dbReference type="Proteomes" id="UP001620597">
    <property type="component" value="Unassembled WGS sequence"/>
</dbReference>
<keyword evidence="9 12" id="KW-0460">Magnesium</keyword>
<gene>
    <name evidence="13" type="ORF">WG929_05470</name>
</gene>
<keyword evidence="8 12" id="KW-0378">Hydrolase</keyword>
<dbReference type="InterPro" id="IPR023214">
    <property type="entry name" value="HAD_sf"/>
</dbReference>
<dbReference type="PIRSF" id="PIRSF006118">
    <property type="entry name" value="KDO8-P_Ptase"/>
    <property type="match status" value="1"/>
</dbReference>
<dbReference type="EC" id="3.1.3.45" evidence="5 12"/>
<reference evidence="13 14" key="1">
    <citation type="submission" date="2024-03" db="EMBL/GenBank/DDBJ databases">
        <title>High-quality draft genome sequence of Oceanobacter sp. wDCs-4.</title>
        <authorList>
            <person name="Dong C."/>
        </authorList>
    </citation>
    <scope>NUCLEOTIDE SEQUENCE [LARGE SCALE GENOMIC DNA]</scope>
    <source>
        <strain evidence="14">wDCs-4</strain>
    </source>
</reference>
<dbReference type="NCBIfam" id="TIGR01670">
    <property type="entry name" value="KdsC-phosphatas"/>
    <property type="match status" value="1"/>
</dbReference>
<protein>
    <recommendedName>
        <fullName evidence="6 12">3-deoxy-D-manno-octulosonate 8-phosphate phosphatase KdsC</fullName>
        <ecNumber evidence="5 12">3.1.3.45</ecNumber>
    </recommendedName>
    <alternativeName>
        <fullName evidence="11 12">KDO 8-P phosphatase</fullName>
    </alternativeName>
</protein>
<dbReference type="InterPro" id="IPR006549">
    <property type="entry name" value="HAD-SF_hydro_IIIA"/>
</dbReference>
<sequence length="188" mass="20570">MSWINPLPEALQQRAARVKLVVFDVDGVLTNGTLTYSADGELVKHFNVKDGVGIKLLDSFGIATAIISAKSSDALARRARDLGIRHFYPGSKDKWPCLEAMMQPLGITPDEVCYVGDDVIDLKVMTRVGFAVAPADAFWMVQERAEYVTQAAGGCGVAREVADLVLGSRMFLEDAYIKAMLPEFEVQK</sequence>
<evidence type="ECO:0000256" key="8">
    <source>
        <dbReference type="ARBA" id="ARBA00022801"/>
    </source>
</evidence>
<comment type="similarity">
    <text evidence="3 12">Belongs to the KdsC family.</text>
</comment>
<evidence type="ECO:0000256" key="10">
    <source>
        <dbReference type="ARBA" id="ARBA00022985"/>
    </source>
</evidence>
<comment type="caution">
    <text evidence="13">The sequence shown here is derived from an EMBL/GenBank/DDBJ whole genome shotgun (WGS) entry which is preliminary data.</text>
</comment>
<comment type="cofactor">
    <cofactor evidence="2 12">
        <name>Mg(2+)</name>
        <dbReference type="ChEBI" id="CHEBI:18420"/>
    </cofactor>
</comment>
<dbReference type="RefSeq" id="WP_416205221.1">
    <property type="nucleotide sequence ID" value="NZ_JBBKTX010000005.1"/>
</dbReference>
<accession>A0ABW8NFX1</accession>
<dbReference type="GO" id="GO:0016787">
    <property type="term" value="F:hydrolase activity"/>
    <property type="evidence" value="ECO:0007669"/>
    <property type="project" value="UniProtKB-KW"/>
</dbReference>
<keyword evidence="14" id="KW-1185">Reference proteome</keyword>
<evidence type="ECO:0000313" key="14">
    <source>
        <dbReference type="Proteomes" id="UP001620597"/>
    </source>
</evidence>
<dbReference type="InterPro" id="IPR036412">
    <property type="entry name" value="HAD-like_sf"/>
</dbReference>
<proteinExistence type="inferred from homology"/>
<evidence type="ECO:0000256" key="3">
    <source>
        <dbReference type="ARBA" id="ARBA00005893"/>
    </source>
</evidence>
<evidence type="ECO:0000256" key="1">
    <source>
        <dbReference type="ARBA" id="ARBA00000898"/>
    </source>
</evidence>
<evidence type="ECO:0000256" key="9">
    <source>
        <dbReference type="ARBA" id="ARBA00022842"/>
    </source>
</evidence>
<dbReference type="NCBIfam" id="TIGR01662">
    <property type="entry name" value="HAD-SF-IIIA"/>
    <property type="match status" value="1"/>
</dbReference>